<accession>A0A5B0MPP5</accession>
<dbReference type="AlphaFoldDB" id="A0A5B0MPP5"/>
<sequence>MLMYDLLREYVLNQESTRIDEVGFTFGQMGYLFSNALGAIFRPPANDEMVDELVERNELIDQLQSSLLPSIKDCIASLLLSIGLQDSGRQPKPDLDLVSEATAKIDETLWRTTAAVESVSAPFEGRFTHERNLGRCKDFRSLRLHRKVRMIIIHNLCRLFESGAESMRFWELSRKHPENLEYPKEMSEWVEQTHMFANRSCRLIDQTIEWLPQTDLAILQEEWLEAQDSINGALEDLTKLAVSPRIEGTAINGPERRISWTPREHIAQVARLTIPILKLTRIFLNKISNTTPKKAIFRLDPEIDPESLKQLSEGPSRIAQLLETLVICLVELEKQNRRIDMSGNRLSTPLIQIPKLLESNLLLLSFYLIPLPVPVDEHIPPIRNHFKPWFLDLQSQYRKAVDRMLDALCDPLNERPGFDSDPE</sequence>
<dbReference type="EMBL" id="VDEP01000445">
    <property type="protein sequence ID" value="KAA1078955.1"/>
    <property type="molecule type" value="Genomic_DNA"/>
</dbReference>
<dbReference type="Proteomes" id="UP000325313">
    <property type="component" value="Unassembled WGS sequence"/>
</dbReference>
<gene>
    <name evidence="1" type="ORF">PGTUg99_013387</name>
</gene>
<evidence type="ECO:0000313" key="1">
    <source>
        <dbReference type="EMBL" id="KAA1078955.1"/>
    </source>
</evidence>
<protein>
    <submittedName>
        <fullName evidence="1">Uncharacterized protein</fullName>
    </submittedName>
</protein>
<dbReference type="PANTHER" id="PTHR33069:SF3">
    <property type="entry name" value="DYNEIN HEAVY CHAIN TAIL DOMAIN-CONTAINING PROTEIN"/>
    <property type="match status" value="1"/>
</dbReference>
<proteinExistence type="predicted"/>
<comment type="caution">
    <text evidence="1">The sequence shown here is derived from an EMBL/GenBank/DDBJ whole genome shotgun (WGS) entry which is preliminary data.</text>
</comment>
<organism evidence="1 2">
    <name type="scientific">Puccinia graminis f. sp. tritici</name>
    <dbReference type="NCBI Taxonomy" id="56615"/>
    <lineage>
        <taxon>Eukaryota</taxon>
        <taxon>Fungi</taxon>
        <taxon>Dikarya</taxon>
        <taxon>Basidiomycota</taxon>
        <taxon>Pucciniomycotina</taxon>
        <taxon>Pucciniomycetes</taxon>
        <taxon>Pucciniales</taxon>
        <taxon>Pucciniaceae</taxon>
        <taxon>Puccinia</taxon>
    </lineage>
</organism>
<evidence type="ECO:0000313" key="2">
    <source>
        <dbReference type="Proteomes" id="UP000325313"/>
    </source>
</evidence>
<name>A0A5B0MPP5_PUCGR</name>
<reference evidence="1 2" key="1">
    <citation type="submission" date="2019-05" db="EMBL/GenBank/DDBJ databases">
        <title>Emergence of the Ug99 lineage of the wheat stem rust pathogen through somatic hybridization.</title>
        <authorList>
            <person name="Li F."/>
            <person name="Upadhyaya N.M."/>
            <person name="Sperschneider J."/>
            <person name="Matny O."/>
            <person name="Nguyen-Phuc H."/>
            <person name="Mago R."/>
            <person name="Raley C."/>
            <person name="Miller M.E."/>
            <person name="Silverstein K.A.T."/>
            <person name="Henningsen E."/>
            <person name="Hirsch C.D."/>
            <person name="Visser B."/>
            <person name="Pretorius Z.A."/>
            <person name="Steffenson B.J."/>
            <person name="Schwessinger B."/>
            <person name="Dodds P.N."/>
            <person name="Figueroa M."/>
        </authorList>
    </citation>
    <scope>NUCLEOTIDE SEQUENCE [LARGE SCALE GENOMIC DNA]</scope>
    <source>
        <strain evidence="1 2">Ug99</strain>
    </source>
</reference>
<dbReference type="PANTHER" id="PTHR33069">
    <property type="entry name" value="CHROMOSOME 7, WHOLE GENOME SHOTGUN SEQUENCE-RELATED"/>
    <property type="match status" value="1"/>
</dbReference>